<comment type="subcellular location">
    <subcellularLocation>
        <location evidence="2">Endomembrane system</location>
    </subcellularLocation>
    <subcellularLocation>
        <location evidence="1">Membrane</location>
        <topology evidence="1">Single-pass membrane protein</topology>
    </subcellularLocation>
</comment>
<name>A0A5B7CQB5_PORTR</name>
<evidence type="ECO:0000256" key="8">
    <source>
        <dbReference type="ARBA" id="ARBA00023170"/>
    </source>
</evidence>
<dbReference type="InterPro" id="IPR002172">
    <property type="entry name" value="LDrepeatLR_classA_rpt"/>
</dbReference>
<keyword evidence="3" id="KW-0812">Transmembrane</keyword>
<feature type="region of interest" description="Disordered" evidence="11">
    <location>
        <begin position="843"/>
        <end position="892"/>
    </location>
</feature>
<feature type="region of interest" description="Disordered" evidence="11">
    <location>
        <begin position="243"/>
        <end position="597"/>
    </location>
</feature>
<evidence type="ECO:0000256" key="9">
    <source>
        <dbReference type="ARBA" id="ARBA00023180"/>
    </source>
</evidence>
<evidence type="ECO:0000313" key="12">
    <source>
        <dbReference type="EMBL" id="MPC12017.1"/>
    </source>
</evidence>
<dbReference type="InterPro" id="IPR036055">
    <property type="entry name" value="LDL_receptor-like_sf"/>
</dbReference>
<dbReference type="Gene3D" id="4.10.400.10">
    <property type="entry name" value="Low-density Lipoprotein Receptor"/>
    <property type="match status" value="1"/>
</dbReference>
<dbReference type="SUPFAM" id="SSF57424">
    <property type="entry name" value="LDL receptor-like module"/>
    <property type="match status" value="1"/>
</dbReference>
<feature type="compositionally biased region" description="Basic and acidic residues" evidence="11">
    <location>
        <begin position="454"/>
        <end position="469"/>
    </location>
</feature>
<dbReference type="InterPro" id="IPR050685">
    <property type="entry name" value="LDLR"/>
</dbReference>
<evidence type="ECO:0000256" key="3">
    <source>
        <dbReference type="ARBA" id="ARBA00022692"/>
    </source>
</evidence>
<keyword evidence="5" id="KW-1133">Transmembrane helix</keyword>
<keyword evidence="12" id="KW-0449">Lipoprotein</keyword>
<dbReference type="SMART" id="SM00192">
    <property type="entry name" value="LDLa"/>
    <property type="match status" value="1"/>
</dbReference>
<dbReference type="OrthoDB" id="6367965at2759"/>
<evidence type="ECO:0000256" key="10">
    <source>
        <dbReference type="PROSITE-ProRule" id="PRU00124"/>
    </source>
</evidence>
<dbReference type="PANTHER" id="PTHR24270:SF62">
    <property type="entry name" value="LOW-DENSITY LIPOPROTEIN RECEPTOR-RELATED PROTEIN 2"/>
    <property type="match status" value="1"/>
</dbReference>
<evidence type="ECO:0000256" key="4">
    <source>
        <dbReference type="ARBA" id="ARBA00022737"/>
    </source>
</evidence>
<dbReference type="PROSITE" id="PS01209">
    <property type="entry name" value="LDLRA_1"/>
    <property type="match status" value="1"/>
</dbReference>
<evidence type="ECO:0000256" key="6">
    <source>
        <dbReference type="ARBA" id="ARBA00023136"/>
    </source>
</evidence>
<dbReference type="CDD" id="cd00112">
    <property type="entry name" value="LDLa"/>
    <property type="match status" value="1"/>
</dbReference>
<evidence type="ECO:0000256" key="7">
    <source>
        <dbReference type="ARBA" id="ARBA00023157"/>
    </source>
</evidence>
<reference evidence="12 13" key="1">
    <citation type="submission" date="2019-05" db="EMBL/GenBank/DDBJ databases">
        <title>Another draft genome of Portunus trituberculatus and its Hox gene families provides insights of decapod evolution.</title>
        <authorList>
            <person name="Jeong J.-H."/>
            <person name="Song I."/>
            <person name="Kim S."/>
            <person name="Choi T."/>
            <person name="Kim D."/>
            <person name="Ryu S."/>
            <person name="Kim W."/>
        </authorList>
    </citation>
    <scope>NUCLEOTIDE SEQUENCE [LARGE SCALE GENOMIC DNA]</scope>
    <source>
        <tissue evidence="12">Muscle</tissue>
    </source>
</reference>
<dbReference type="GO" id="GO:0016192">
    <property type="term" value="P:vesicle-mediated transport"/>
    <property type="evidence" value="ECO:0007669"/>
    <property type="project" value="UniProtKB-ARBA"/>
</dbReference>
<evidence type="ECO:0000313" key="13">
    <source>
        <dbReference type="Proteomes" id="UP000324222"/>
    </source>
</evidence>
<keyword evidence="13" id="KW-1185">Reference proteome</keyword>
<accession>A0A5B7CQB5</accession>
<dbReference type="InterPro" id="IPR023415">
    <property type="entry name" value="LDLR_class-A_CS"/>
</dbReference>
<dbReference type="AlphaFoldDB" id="A0A5B7CQB5"/>
<feature type="region of interest" description="Disordered" evidence="11">
    <location>
        <begin position="187"/>
        <end position="218"/>
    </location>
</feature>
<feature type="compositionally biased region" description="Basic and acidic residues" evidence="11">
    <location>
        <begin position="512"/>
        <end position="525"/>
    </location>
</feature>
<comment type="caution">
    <text evidence="12">The sequence shown here is derived from an EMBL/GenBank/DDBJ whole genome shotgun (WGS) entry which is preliminary data.</text>
</comment>
<feature type="compositionally biased region" description="Low complexity" evidence="11">
    <location>
        <begin position="616"/>
        <end position="630"/>
    </location>
</feature>
<dbReference type="Pfam" id="PF00057">
    <property type="entry name" value="Ldl_recept_a"/>
    <property type="match status" value="1"/>
</dbReference>
<feature type="compositionally biased region" description="Basic and acidic residues" evidence="11">
    <location>
        <begin position="190"/>
        <end position="200"/>
    </location>
</feature>
<feature type="disulfide bond" evidence="10">
    <location>
        <begin position="64"/>
        <end position="79"/>
    </location>
</feature>
<keyword evidence="4" id="KW-0677">Repeat</keyword>
<comment type="caution">
    <text evidence="10">Lacks conserved residue(s) required for the propagation of feature annotation.</text>
</comment>
<dbReference type="FunFam" id="4.10.400.10:FF:000045">
    <property type="entry name" value="Low-density lipoprotein receptor-related protein 2"/>
    <property type="match status" value="1"/>
</dbReference>
<gene>
    <name evidence="12" type="primary">LRP1B_2</name>
    <name evidence="12" type="ORF">E2C01_004694</name>
</gene>
<evidence type="ECO:0000256" key="1">
    <source>
        <dbReference type="ARBA" id="ARBA00004167"/>
    </source>
</evidence>
<feature type="compositionally biased region" description="Low complexity" evidence="11">
    <location>
        <begin position="645"/>
        <end position="668"/>
    </location>
</feature>
<feature type="compositionally biased region" description="Low complexity" evidence="11">
    <location>
        <begin position="871"/>
        <end position="883"/>
    </location>
</feature>
<feature type="compositionally biased region" description="Low complexity" evidence="11">
    <location>
        <begin position="715"/>
        <end position="733"/>
    </location>
</feature>
<feature type="region of interest" description="Disordered" evidence="11">
    <location>
        <begin position="609"/>
        <end position="753"/>
    </location>
</feature>
<keyword evidence="8 12" id="KW-0675">Receptor</keyword>
<dbReference type="GO" id="GO:0005886">
    <property type="term" value="C:plasma membrane"/>
    <property type="evidence" value="ECO:0007669"/>
    <property type="project" value="TreeGrafter"/>
</dbReference>
<evidence type="ECO:0000256" key="5">
    <source>
        <dbReference type="ARBA" id="ARBA00022989"/>
    </source>
</evidence>
<dbReference type="Proteomes" id="UP000324222">
    <property type="component" value="Unassembled WGS sequence"/>
</dbReference>
<organism evidence="12 13">
    <name type="scientific">Portunus trituberculatus</name>
    <name type="common">Swimming crab</name>
    <name type="synonym">Neptunus trituberculatus</name>
    <dbReference type="NCBI Taxonomy" id="210409"/>
    <lineage>
        <taxon>Eukaryota</taxon>
        <taxon>Metazoa</taxon>
        <taxon>Ecdysozoa</taxon>
        <taxon>Arthropoda</taxon>
        <taxon>Crustacea</taxon>
        <taxon>Multicrustacea</taxon>
        <taxon>Malacostraca</taxon>
        <taxon>Eumalacostraca</taxon>
        <taxon>Eucarida</taxon>
        <taxon>Decapoda</taxon>
        <taxon>Pleocyemata</taxon>
        <taxon>Brachyura</taxon>
        <taxon>Eubrachyura</taxon>
        <taxon>Portunoidea</taxon>
        <taxon>Portunidae</taxon>
        <taxon>Portuninae</taxon>
        <taxon>Portunus</taxon>
    </lineage>
</organism>
<evidence type="ECO:0000256" key="2">
    <source>
        <dbReference type="ARBA" id="ARBA00004308"/>
    </source>
</evidence>
<evidence type="ECO:0000256" key="11">
    <source>
        <dbReference type="SAM" id="MobiDB-lite"/>
    </source>
</evidence>
<dbReference type="EMBL" id="VSRR010000193">
    <property type="protein sequence ID" value="MPC12017.1"/>
    <property type="molecule type" value="Genomic_DNA"/>
</dbReference>
<dbReference type="PROSITE" id="PS50068">
    <property type="entry name" value="LDLRA_2"/>
    <property type="match status" value="1"/>
</dbReference>
<feature type="compositionally biased region" description="Acidic residues" evidence="11">
    <location>
        <begin position="705"/>
        <end position="714"/>
    </location>
</feature>
<protein>
    <submittedName>
        <fullName evidence="12">Low-density lipoprotein receptor-related protein 1B</fullName>
    </submittedName>
</protein>
<feature type="compositionally biased region" description="Pro residues" evidence="11">
    <location>
        <begin position="558"/>
        <end position="567"/>
    </location>
</feature>
<sequence length="892" mass="98949">MRLSSCGLLAALHDLPTLLRDCITDLLTKYKTTSLNCLKTVTGCNTGEFQCATTGQCVPESWVCDGTDDCKDNSDETDCDLPPLQEPPSSHAEGAPTLENLAPLGLFPLPGGHLQDVYGGEEYSFNKFGGGDSFLDNGSDGFPPVGVSNGINGSHTRDYARELFSGESDEGTFVAAQEALVSLLDSGRNTQEDPQDREAFQTDTGDSEPGQEGASELESIRVKDFEGYESGLPFDSQVQEFPQQPYHSDTAVHDFPQNPPAQPEFTRPDYPENPVQPDYLENPVQPDFPVNSAVPEFGQADYPESPAQPDYPVNSAQPEFGQADYPENPAQPDYLVNSAQPEFGKPDYPENPAQPEFGLSDYPENPNQAGYSSHAFPEDTYQDNHQPDLASDSFPDSPDQFDETQEDEHTHTVPDQSQNYDVLSQPPYYDNFGQVSDHSQPPPVQDKPQSIAEDETRPSFRELPSEIRYNHPQLLAPGESDTIPEEAPQEALSDYTNTEEVVIEAMGSEPIETLRDHTPQEHPLLEYEDETSYSPYQPLPADFPQAANSPTSPQDDQTPPPPPPPPAHQNQEHSEEESVPESVLDEDLENGRESEQILKSIDIALPVIDYDDIPDTPSTPTTTTTAAPTPNRGNRLRGSTRFGYSRRPFTRRPSSTTLRTSPPTSARPGPQPTASSFLSRLQKWRTSRIPSYESLRTPAAKERMDTEEDGEEESVGGVRVSPRPRVPPFRRGSNGPRPYAARPTLRTSRIDSIPGSFSQEFLKEGVQPESTFASLEQAEGNNQEDEEDSELAASVLAAVHITAPTQRTTQWHPPPRMYRQDFRRDNLELQRTRYNTRRTLRTGDEISDYVGEERDERVAEAPQFSYASEIPDYSSSDYASPDYQMHASNYPS</sequence>
<feature type="compositionally biased region" description="Acidic residues" evidence="11">
    <location>
        <begin position="574"/>
        <end position="588"/>
    </location>
</feature>
<dbReference type="PANTHER" id="PTHR24270">
    <property type="entry name" value="LOW-DENSITY LIPOPROTEIN RECEPTOR-RELATED"/>
    <property type="match status" value="1"/>
</dbReference>
<proteinExistence type="predicted"/>
<keyword evidence="7 10" id="KW-1015">Disulfide bond</keyword>
<feature type="compositionally biased region" description="Polar residues" evidence="11">
    <location>
        <begin position="413"/>
        <end position="422"/>
    </location>
</feature>
<keyword evidence="9" id="KW-0325">Glycoprotein</keyword>
<dbReference type="GO" id="GO:0012505">
    <property type="term" value="C:endomembrane system"/>
    <property type="evidence" value="ECO:0007669"/>
    <property type="project" value="UniProtKB-SubCell"/>
</dbReference>
<feature type="region of interest" description="Disordered" evidence="11">
    <location>
        <begin position="767"/>
        <end position="786"/>
    </location>
</feature>
<keyword evidence="6" id="KW-0472">Membrane</keyword>